<dbReference type="InterPro" id="IPR002110">
    <property type="entry name" value="Ankyrin_rpt"/>
</dbReference>
<dbReference type="GO" id="GO:0006397">
    <property type="term" value="P:mRNA processing"/>
    <property type="evidence" value="ECO:0007669"/>
    <property type="project" value="InterPro"/>
</dbReference>
<evidence type="ECO:0000259" key="7">
    <source>
        <dbReference type="PROSITE" id="PS50011"/>
    </source>
</evidence>
<feature type="repeat" description="ANK" evidence="5">
    <location>
        <begin position="167"/>
        <end position="200"/>
    </location>
</feature>
<dbReference type="GO" id="GO:0043488">
    <property type="term" value="P:regulation of mRNA stability"/>
    <property type="evidence" value="ECO:0007669"/>
    <property type="project" value="Ensembl"/>
</dbReference>
<dbReference type="PROSITE" id="PS50088">
    <property type="entry name" value="ANK_REPEAT"/>
    <property type="match status" value="6"/>
</dbReference>
<evidence type="ECO:0000256" key="5">
    <source>
        <dbReference type="PROSITE-ProRule" id="PRU00023"/>
    </source>
</evidence>
<feature type="repeat" description="ANK" evidence="5">
    <location>
        <begin position="58"/>
        <end position="90"/>
    </location>
</feature>
<evidence type="ECO:0000313" key="10">
    <source>
        <dbReference type="Proteomes" id="UP000694386"/>
    </source>
</evidence>
<reference evidence="9" key="1">
    <citation type="submission" date="2025-08" db="UniProtKB">
        <authorList>
            <consortium name="Ensembl"/>
        </authorList>
    </citation>
    <scope>IDENTIFICATION</scope>
</reference>
<dbReference type="OMA" id="YGSESHK"/>
<dbReference type="GO" id="GO:0004672">
    <property type="term" value="F:protein kinase activity"/>
    <property type="evidence" value="ECO:0007669"/>
    <property type="project" value="InterPro"/>
</dbReference>
<dbReference type="Ensembl" id="ENSCGRT00001010388.1">
    <property type="protein sequence ID" value="ENSCGRP00001006597.1"/>
    <property type="gene ID" value="ENSCGRG00001008939.1"/>
</dbReference>
<dbReference type="SMART" id="SM00248">
    <property type="entry name" value="ANK"/>
    <property type="match status" value="8"/>
</dbReference>
<dbReference type="CTD" id="6041"/>
<evidence type="ECO:0000256" key="6">
    <source>
        <dbReference type="SAM" id="MobiDB-lite"/>
    </source>
</evidence>
<feature type="repeat" description="ANK" evidence="5">
    <location>
        <begin position="124"/>
        <end position="156"/>
    </location>
</feature>
<dbReference type="PROSITE" id="PS50011">
    <property type="entry name" value="PROTEIN_KINASE_DOM"/>
    <property type="match status" value="1"/>
</dbReference>
<evidence type="ECO:0000256" key="1">
    <source>
        <dbReference type="ARBA" id="ARBA00022737"/>
    </source>
</evidence>
<feature type="repeat" description="ANK" evidence="5">
    <location>
        <begin position="91"/>
        <end position="123"/>
    </location>
</feature>
<feature type="region of interest" description="Disordered" evidence="6">
    <location>
        <begin position="1"/>
        <end position="26"/>
    </location>
</feature>
<organism evidence="9 10">
    <name type="scientific">Cricetulus griseus</name>
    <name type="common">Chinese hamster</name>
    <name type="synonym">Cricetulus barabensis griseus</name>
    <dbReference type="NCBI Taxonomy" id="10029"/>
    <lineage>
        <taxon>Eukaryota</taxon>
        <taxon>Metazoa</taxon>
        <taxon>Chordata</taxon>
        <taxon>Craniata</taxon>
        <taxon>Vertebrata</taxon>
        <taxon>Euteleostomi</taxon>
        <taxon>Mammalia</taxon>
        <taxon>Eutheria</taxon>
        <taxon>Euarchontoglires</taxon>
        <taxon>Glires</taxon>
        <taxon>Rodentia</taxon>
        <taxon>Myomorpha</taxon>
        <taxon>Muroidea</taxon>
        <taxon>Cricetidae</taxon>
        <taxon>Cricetinae</taxon>
        <taxon>Cricetulus</taxon>
    </lineage>
</organism>
<dbReference type="InterPro" id="IPR000719">
    <property type="entry name" value="Prot_kinase_dom"/>
</dbReference>
<dbReference type="SUPFAM" id="SSF48403">
    <property type="entry name" value="Ankyrin repeat"/>
    <property type="match status" value="1"/>
</dbReference>
<dbReference type="PANTHER" id="PTHR24141">
    <property type="entry name" value="2-5A-DEPENDENT RIBONUCLEASE"/>
    <property type="match status" value="1"/>
</dbReference>
<gene>
    <name evidence="9" type="primary">Rnasel</name>
</gene>
<dbReference type="PRINTS" id="PR01415">
    <property type="entry name" value="ANKYRIN"/>
</dbReference>
<dbReference type="PROSITE" id="PS50297">
    <property type="entry name" value="ANK_REP_REGION"/>
    <property type="match status" value="5"/>
</dbReference>
<dbReference type="CDD" id="cd00180">
    <property type="entry name" value="PKc"/>
    <property type="match status" value="1"/>
</dbReference>
<proteinExistence type="predicted"/>
<dbReference type="Pfam" id="PF00023">
    <property type="entry name" value="Ank"/>
    <property type="match status" value="1"/>
</dbReference>
<dbReference type="Proteomes" id="UP000694386">
    <property type="component" value="Unplaced"/>
</dbReference>
<evidence type="ECO:0000313" key="9">
    <source>
        <dbReference type="Ensembl" id="ENSCGRP00001006597.1"/>
    </source>
</evidence>
<evidence type="ECO:0000256" key="3">
    <source>
        <dbReference type="ARBA" id="ARBA00022840"/>
    </source>
</evidence>
<dbReference type="GO" id="GO:0045071">
    <property type="term" value="P:negative regulation of viral genome replication"/>
    <property type="evidence" value="ECO:0007669"/>
    <property type="project" value="Ensembl"/>
</dbReference>
<keyword evidence="3" id="KW-0067">ATP-binding</keyword>
<dbReference type="Gene3D" id="1.10.510.10">
    <property type="entry name" value="Transferase(Phosphotransferase) domain 1"/>
    <property type="match status" value="1"/>
</dbReference>
<dbReference type="RefSeq" id="XP_003502905.1">
    <property type="nucleotide sequence ID" value="XM_003502857.5"/>
</dbReference>
<sequence>METNDHDIPQDGSTTSSSQRTTGEDSHPLIEAVKEGNVDRIKQLLQRGADINACEDIGGWTPLHNAVQLGKVDIVHLLLRHGADPHQRKKNGATPFIIAGINGDVTLLQTFLSKGADVNECDLNGFTAFMEAAECGKVEALRLLFDKGANVNLRRETTEDKKRMKRGGATALMSAAEKGHTEVVSILLNEMRAEVNVQDNKGRNALICTLRDPEGKNVEEITRLLLHHGADANVRGEGGKTPLILAVEKQKHTGLVQMILSQEEINIDARDSQGKTALQFAVEHNLNEIVELLCAKGASTECGDLVGIARRNYNSYLVELLLHYGAKDQTGPPDGDWLPHSSRWGKALKRLHSMHRPMIGKLKIFVDEEFKIASTSEGAVYLGFYDNQEVAVKVFPEDSTRALNEVSCLQGFLGHNNFVTFYGKEITKDCFYVCVSLCEWTLEEFLGEHREEPMENSEDTFARNVLLSVFKAVQTLHLEGYTHQDLQPQNILIDSKEAVYLADFDQSIQGTGDPQNVMRDLEALGRLVLYVVKKGEIPFEELKDQDNKKVAETSPDEDTKDLIQCLFSPGKNVKNCLKDLLGHPFFWTWEQRYRVLRDVGNESDIKKRKKNSKLLKLLQPGTPGPSRSFNQWKSKIDKCVMEEMDDFHLPNRPRNPYQETVGDLLKFIRNIGEHINEDKNKHMKERLGDPSRYFQETFPDLTIYVYKTLKDTEYSKHFLQTQPSCSVPEAVGPQN</sequence>
<dbReference type="InterPro" id="IPR036770">
    <property type="entry name" value="Ankyrin_rpt-contain_sf"/>
</dbReference>
<dbReference type="GO" id="GO:0051607">
    <property type="term" value="P:defense response to virus"/>
    <property type="evidence" value="ECO:0007669"/>
    <property type="project" value="Ensembl"/>
</dbReference>
<protein>
    <submittedName>
        <fullName evidence="9">Ribonuclease L (2', 5'-oligoisoadenylate synthetase-dependent)</fullName>
    </submittedName>
</protein>
<dbReference type="InterPro" id="IPR042745">
    <property type="entry name" value="RNase-L_RNase"/>
</dbReference>
<dbReference type="SMART" id="SM00580">
    <property type="entry name" value="PUG"/>
    <property type="match status" value="1"/>
</dbReference>
<keyword evidence="2" id="KW-0547">Nucleotide-binding</keyword>
<dbReference type="InterPro" id="IPR011009">
    <property type="entry name" value="Kinase-like_dom_sf"/>
</dbReference>
<dbReference type="Pfam" id="PF13637">
    <property type="entry name" value="Ank_4"/>
    <property type="match status" value="1"/>
</dbReference>
<dbReference type="RefSeq" id="XP_007641673.1">
    <property type="nucleotide sequence ID" value="XM_007643483.4"/>
</dbReference>
<dbReference type="InterPro" id="IPR038357">
    <property type="entry name" value="KEN_sf"/>
</dbReference>
<dbReference type="Pfam" id="PF00069">
    <property type="entry name" value="Pkinase"/>
    <property type="match status" value="1"/>
</dbReference>
<dbReference type="PANTHER" id="PTHR24141:SF1">
    <property type="entry name" value="2-5A-DEPENDENT RIBONUCLEASE"/>
    <property type="match status" value="1"/>
</dbReference>
<dbReference type="CDD" id="cd10423">
    <property type="entry name" value="RNase_RNase-L"/>
    <property type="match status" value="1"/>
</dbReference>
<dbReference type="OrthoDB" id="194358at2759"/>
<name>A0A8C2QEX4_CRIGR</name>
<keyword evidence="4 5" id="KW-0040">ANK repeat</keyword>
<feature type="repeat" description="ANK" evidence="5">
    <location>
        <begin position="273"/>
        <end position="305"/>
    </location>
</feature>
<dbReference type="GO" id="GO:0003723">
    <property type="term" value="F:RNA binding"/>
    <property type="evidence" value="ECO:0007669"/>
    <property type="project" value="Ensembl"/>
</dbReference>
<dbReference type="Pfam" id="PF06479">
    <property type="entry name" value="Ribonuc_2-5A"/>
    <property type="match status" value="1"/>
</dbReference>
<dbReference type="Gene3D" id="1.25.40.20">
    <property type="entry name" value="Ankyrin repeat-containing domain"/>
    <property type="match status" value="1"/>
</dbReference>
<feature type="repeat" description="ANK" evidence="5">
    <location>
        <begin position="24"/>
        <end position="56"/>
    </location>
</feature>
<dbReference type="GO" id="GO:0004540">
    <property type="term" value="F:RNA nuclease activity"/>
    <property type="evidence" value="ECO:0007669"/>
    <property type="project" value="Ensembl"/>
</dbReference>
<dbReference type="GO" id="GO:0045944">
    <property type="term" value="P:positive regulation of transcription by RNA polymerase II"/>
    <property type="evidence" value="ECO:0007669"/>
    <property type="project" value="Ensembl"/>
</dbReference>
<dbReference type="Gene3D" id="1.20.1440.180">
    <property type="entry name" value="KEN domain"/>
    <property type="match status" value="1"/>
</dbReference>
<reference evidence="9" key="2">
    <citation type="submission" date="2025-09" db="UniProtKB">
        <authorList>
            <consortium name="Ensembl"/>
        </authorList>
    </citation>
    <scope>IDENTIFICATION</scope>
</reference>
<dbReference type="GO" id="GO:0046326">
    <property type="term" value="P:positive regulation of D-glucose import"/>
    <property type="evidence" value="ECO:0007669"/>
    <property type="project" value="Ensembl"/>
</dbReference>
<dbReference type="InterPro" id="IPR010513">
    <property type="entry name" value="KEN_dom"/>
</dbReference>
<dbReference type="GO" id="GO:0043021">
    <property type="term" value="F:ribonucleoprotein complex binding"/>
    <property type="evidence" value="ECO:0007669"/>
    <property type="project" value="Ensembl"/>
</dbReference>
<dbReference type="RefSeq" id="XP_007641674.1">
    <property type="nucleotide sequence ID" value="XM_007643484.4"/>
</dbReference>
<dbReference type="PROSITE" id="PS51392">
    <property type="entry name" value="KEN"/>
    <property type="match status" value="1"/>
</dbReference>
<evidence type="ECO:0000256" key="2">
    <source>
        <dbReference type="ARBA" id="ARBA00022741"/>
    </source>
</evidence>
<dbReference type="FunFam" id="1.20.1440.180:FF:000003">
    <property type="entry name" value="Ribonuclease L"/>
    <property type="match status" value="1"/>
</dbReference>
<dbReference type="GeneID" id="100763013"/>
<dbReference type="SUPFAM" id="SSF56112">
    <property type="entry name" value="Protein kinase-like (PK-like)"/>
    <property type="match status" value="1"/>
</dbReference>
<evidence type="ECO:0000259" key="8">
    <source>
        <dbReference type="PROSITE" id="PS51392"/>
    </source>
</evidence>
<keyword evidence="1" id="KW-0677">Repeat</keyword>
<dbReference type="GO" id="GO:0045444">
    <property type="term" value="P:fat cell differentiation"/>
    <property type="evidence" value="ECO:0007669"/>
    <property type="project" value="Ensembl"/>
</dbReference>
<dbReference type="AlphaFoldDB" id="A0A8C2QEX4"/>
<evidence type="ECO:0000256" key="4">
    <source>
        <dbReference type="ARBA" id="ARBA00023043"/>
    </source>
</evidence>
<dbReference type="GO" id="GO:0005524">
    <property type="term" value="F:ATP binding"/>
    <property type="evidence" value="ECO:0007669"/>
    <property type="project" value="UniProtKB-KW"/>
</dbReference>
<dbReference type="Pfam" id="PF12796">
    <property type="entry name" value="Ank_2"/>
    <property type="match status" value="2"/>
</dbReference>
<feature type="domain" description="Protein kinase" evidence="7">
    <location>
        <begin position="366"/>
        <end position="586"/>
    </location>
</feature>
<accession>A0A8C2QEX4</accession>
<feature type="domain" description="KEN" evidence="8">
    <location>
        <begin position="589"/>
        <end position="725"/>
    </location>
</feature>